<feature type="transmembrane region" description="Helical" evidence="1">
    <location>
        <begin position="64"/>
        <end position="84"/>
    </location>
</feature>
<dbReference type="EMBL" id="CP022987">
    <property type="protein sequence ID" value="QAA93866.1"/>
    <property type="molecule type" value="Genomic_DNA"/>
</dbReference>
<keyword evidence="3" id="KW-1185">Reference proteome</keyword>
<reference evidence="2 3" key="1">
    <citation type="submission" date="2017-08" db="EMBL/GenBank/DDBJ databases">
        <authorList>
            <person name="Park S.-J."/>
            <person name="Kim H."/>
        </authorList>
    </citation>
    <scope>NUCLEOTIDE SEQUENCE [LARGE SCALE GENOMIC DNA]</scope>
    <source>
        <strain evidence="3">ye3</strain>
    </source>
</reference>
<dbReference type="KEGG" id="pus:CKA81_08460"/>
<dbReference type="InterPro" id="IPR018681">
    <property type="entry name" value="DUF2165_transmembrane"/>
</dbReference>
<gene>
    <name evidence="2" type="ORF">CKA81_08460</name>
</gene>
<feature type="transmembrane region" description="Helical" evidence="1">
    <location>
        <begin position="141"/>
        <end position="157"/>
    </location>
</feature>
<dbReference type="OrthoDB" id="7618855at2"/>
<evidence type="ECO:0008006" key="4">
    <source>
        <dbReference type="Google" id="ProtNLM"/>
    </source>
</evidence>
<dbReference type="AlphaFoldDB" id="A0A410GC29"/>
<keyword evidence="1" id="KW-1133">Transmembrane helix</keyword>
<dbReference type="Proteomes" id="UP000283474">
    <property type="component" value="Chromosome"/>
</dbReference>
<evidence type="ECO:0000313" key="2">
    <source>
        <dbReference type="EMBL" id="QAA93866.1"/>
    </source>
</evidence>
<feature type="transmembrane region" description="Helical" evidence="1">
    <location>
        <begin position="105"/>
        <end position="129"/>
    </location>
</feature>
<keyword evidence="1" id="KW-0812">Transmembrane</keyword>
<evidence type="ECO:0000313" key="3">
    <source>
        <dbReference type="Proteomes" id="UP000283474"/>
    </source>
</evidence>
<accession>A0A410GC29</accession>
<protein>
    <recommendedName>
        <fullName evidence="4">DUF2165 domain-containing protein</fullName>
    </recommendedName>
</protein>
<dbReference type="RefSeq" id="WP_128354915.1">
    <property type="nucleotide sequence ID" value="NZ_CP022987.1"/>
</dbReference>
<keyword evidence="1" id="KW-0472">Membrane</keyword>
<name>A0A410GC29_9BURK</name>
<evidence type="ECO:0000256" key="1">
    <source>
        <dbReference type="SAM" id="Phobius"/>
    </source>
</evidence>
<dbReference type="Pfam" id="PF09933">
    <property type="entry name" value="DUF2165"/>
    <property type="match status" value="1"/>
</dbReference>
<sequence length="169" mass="18802">MIIRYSKASLVAAIALFASLVAFGNITDYGSNFAFVRHVLLMDTIFSTATIHYRAIHTPFLHHAAYVLIIAAEALTAILCWVGAWRLLKRAKSSARDFNHSKRMAVAGLTLGFLVWQVGFMSVGGEWFGMWMSEQWNGVPSAFRFLATIALVLIYLVQQDGEISTETPK</sequence>
<proteinExistence type="predicted"/>
<organism evidence="2 3">
    <name type="scientific">Pollutimonas thiosulfatoxidans</name>
    <dbReference type="NCBI Taxonomy" id="2028345"/>
    <lineage>
        <taxon>Bacteria</taxon>
        <taxon>Pseudomonadati</taxon>
        <taxon>Pseudomonadota</taxon>
        <taxon>Betaproteobacteria</taxon>
        <taxon>Burkholderiales</taxon>
        <taxon>Alcaligenaceae</taxon>
        <taxon>Pollutimonas</taxon>
    </lineage>
</organism>